<dbReference type="AlphaFoldDB" id="A0A0F9GAM9"/>
<name>A0A0F9GAM9_9ZZZZ</name>
<protein>
    <submittedName>
        <fullName evidence="1">Uncharacterized protein</fullName>
    </submittedName>
</protein>
<organism evidence="1">
    <name type="scientific">marine sediment metagenome</name>
    <dbReference type="NCBI Taxonomy" id="412755"/>
    <lineage>
        <taxon>unclassified sequences</taxon>
        <taxon>metagenomes</taxon>
        <taxon>ecological metagenomes</taxon>
    </lineage>
</organism>
<reference evidence="1" key="1">
    <citation type="journal article" date="2015" name="Nature">
        <title>Complex archaea that bridge the gap between prokaryotes and eukaryotes.</title>
        <authorList>
            <person name="Spang A."/>
            <person name="Saw J.H."/>
            <person name="Jorgensen S.L."/>
            <person name="Zaremba-Niedzwiedzka K."/>
            <person name="Martijn J."/>
            <person name="Lind A.E."/>
            <person name="van Eijk R."/>
            <person name="Schleper C."/>
            <person name="Guy L."/>
            <person name="Ettema T.J."/>
        </authorList>
    </citation>
    <scope>NUCLEOTIDE SEQUENCE</scope>
</reference>
<proteinExistence type="predicted"/>
<evidence type="ECO:0000313" key="1">
    <source>
        <dbReference type="EMBL" id="KKL95758.1"/>
    </source>
</evidence>
<comment type="caution">
    <text evidence="1">The sequence shown here is derived from an EMBL/GenBank/DDBJ whole genome shotgun (WGS) entry which is preliminary data.</text>
</comment>
<sequence length="79" mass="8916">MKLTKAQNKVINALQNGWILITDADSPGATCAKSKEDFEISNTIFFNILSKKLIHQQLSYPFDYVLSIKGKEIKTKNVN</sequence>
<accession>A0A0F9GAM9</accession>
<gene>
    <name evidence="1" type="ORF">LCGC14_1851340</name>
</gene>
<dbReference type="EMBL" id="LAZR01018600">
    <property type="protein sequence ID" value="KKL95758.1"/>
    <property type="molecule type" value="Genomic_DNA"/>
</dbReference>